<dbReference type="InterPro" id="IPR005586">
    <property type="entry name" value="ABC_trans_aux"/>
</dbReference>
<feature type="domain" description="ABC-type transport auxiliary lipoprotein component" evidence="2">
    <location>
        <begin position="53"/>
        <end position="197"/>
    </location>
</feature>
<dbReference type="SUPFAM" id="SSF159594">
    <property type="entry name" value="XCC0632-like"/>
    <property type="match status" value="1"/>
</dbReference>
<protein>
    <submittedName>
        <fullName evidence="3">ABC transporter</fullName>
    </submittedName>
</protein>
<organism evidence="3 4">
    <name type="scientific">Parapontixanthobacter aurantiacus</name>
    <dbReference type="NCBI Taxonomy" id="1463599"/>
    <lineage>
        <taxon>Bacteria</taxon>
        <taxon>Pseudomonadati</taxon>
        <taxon>Pseudomonadota</taxon>
        <taxon>Alphaproteobacteria</taxon>
        <taxon>Sphingomonadales</taxon>
        <taxon>Erythrobacteraceae</taxon>
        <taxon>Parapontixanthobacter</taxon>
    </lineage>
</organism>
<dbReference type="EMBL" id="WTYW01000001">
    <property type="protein sequence ID" value="MXO84614.1"/>
    <property type="molecule type" value="Genomic_DNA"/>
</dbReference>
<evidence type="ECO:0000259" key="2">
    <source>
        <dbReference type="Pfam" id="PF03886"/>
    </source>
</evidence>
<dbReference type="PROSITE" id="PS51257">
    <property type="entry name" value="PROKAR_LIPOPROTEIN"/>
    <property type="match status" value="1"/>
</dbReference>
<reference evidence="3 4" key="1">
    <citation type="submission" date="2019-12" db="EMBL/GenBank/DDBJ databases">
        <title>Genomic-based taxomic classification of the family Erythrobacteraceae.</title>
        <authorList>
            <person name="Xu L."/>
        </authorList>
    </citation>
    <scope>NUCLEOTIDE SEQUENCE [LARGE SCALE GENOMIC DNA]</scope>
    <source>
        <strain evidence="3 4">MCCC 1A09962</strain>
    </source>
</reference>
<dbReference type="OrthoDB" id="7391077at2"/>
<dbReference type="Pfam" id="PF03886">
    <property type="entry name" value="ABC_trans_aux"/>
    <property type="match status" value="1"/>
</dbReference>
<accession>A0A844ZAS1</accession>
<evidence type="ECO:0000313" key="3">
    <source>
        <dbReference type="EMBL" id="MXO84614.1"/>
    </source>
</evidence>
<keyword evidence="1" id="KW-0732">Signal</keyword>
<feature type="signal peptide" evidence="1">
    <location>
        <begin position="1"/>
        <end position="25"/>
    </location>
</feature>
<evidence type="ECO:0000313" key="4">
    <source>
        <dbReference type="Proteomes" id="UP000433104"/>
    </source>
</evidence>
<feature type="chain" id="PRO_5032314905" evidence="1">
    <location>
        <begin position="26"/>
        <end position="201"/>
    </location>
</feature>
<sequence length="201" mass="21430">MPRKSRALRLASFLASTAAALSLSACISFGPEPPESLLTLTSEAVAPVGDGAAITSDNAIAIYEPFAPARLDVTRVPVQIDDSSIAYVPEAIWVEKPARLFRRVLAETIRAEGVRAVMDEDDTGLAATTILRGSLVDFGYDVPTGSVVVRYDAILTNGENTPRRRRFESIVPGVAPEANPVGVALNRAANDVARQVADWAR</sequence>
<gene>
    <name evidence="3" type="ORF">GRI38_01020</name>
</gene>
<comment type="caution">
    <text evidence="3">The sequence shown here is derived from an EMBL/GenBank/DDBJ whole genome shotgun (WGS) entry which is preliminary data.</text>
</comment>
<dbReference type="Proteomes" id="UP000433104">
    <property type="component" value="Unassembled WGS sequence"/>
</dbReference>
<proteinExistence type="predicted"/>
<dbReference type="AlphaFoldDB" id="A0A844ZAS1"/>
<dbReference type="Gene3D" id="3.40.50.10610">
    <property type="entry name" value="ABC-type transport auxiliary lipoprotein component"/>
    <property type="match status" value="1"/>
</dbReference>
<evidence type="ECO:0000256" key="1">
    <source>
        <dbReference type="SAM" id="SignalP"/>
    </source>
</evidence>
<keyword evidence="4" id="KW-1185">Reference proteome</keyword>
<name>A0A844ZAS1_9SPHN</name>